<feature type="compositionally biased region" description="Pro residues" evidence="5">
    <location>
        <begin position="1"/>
        <end position="10"/>
    </location>
</feature>
<dbReference type="GO" id="GO:0033309">
    <property type="term" value="C:SBF transcription complex"/>
    <property type="evidence" value="ECO:0007669"/>
    <property type="project" value="TreeGrafter"/>
</dbReference>
<dbReference type="Pfam" id="PF04383">
    <property type="entry name" value="KilA-N"/>
    <property type="match status" value="1"/>
</dbReference>
<keyword evidence="4" id="KW-0175">Coiled coil</keyword>
<dbReference type="AlphaFoldDB" id="A0A1Y2GS08"/>
<dbReference type="Pfam" id="PF00023">
    <property type="entry name" value="Ank"/>
    <property type="match status" value="1"/>
</dbReference>
<feature type="compositionally biased region" description="Basic and acidic residues" evidence="5">
    <location>
        <begin position="254"/>
        <end position="263"/>
    </location>
</feature>
<evidence type="ECO:0000313" key="8">
    <source>
        <dbReference type="Proteomes" id="UP000193648"/>
    </source>
</evidence>
<dbReference type="PROSITE" id="PS50088">
    <property type="entry name" value="ANK_REPEAT"/>
    <property type="match status" value="2"/>
</dbReference>
<dbReference type="SMART" id="SM00248">
    <property type="entry name" value="ANK"/>
    <property type="match status" value="3"/>
</dbReference>
<feature type="domain" description="HTH APSES-type" evidence="6">
    <location>
        <begin position="92"/>
        <end position="199"/>
    </location>
</feature>
<dbReference type="RefSeq" id="XP_021882421.1">
    <property type="nucleotide sequence ID" value="XM_022020742.1"/>
</dbReference>
<evidence type="ECO:0000256" key="3">
    <source>
        <dbReference type="PROSITE-ProRule" id="PRU00023"/>
    </source>
</evidence>
<reference evidence="7 8" key="1">
    <citation type="submission" date="2016-07" db="EMBL/GenBank/DDBJ databases">
        <title>Pervasive Adenine N6-methylation of Active Genes in Fungi.</title>
        <authorList>
            <consortium name="DOE Joint Genome Institute"/>
            <person name="Mondo S.J."/>
            <person name="Dannebaum R.O."/>
            <person name="Kuo R.C."/>
            <person name="Labutti K."/>
            <person name="Haridas S."/>
            <person name="Kuo A."/>
            <person name="Salamov A."/>
            <person name="Ahrendt S.R."/>
            <person name="Lipzen A."/>
            <person name="Sullivan W."/>
            <person name="Andreopoulos W.B."/>
            <person name="Clum A."/>
            <person name="Lindquist E."/>
            <person name="Daum C."/>
            <person name="Ramamoorthy G.K."/>
            <person name="Gryganskyi A."/>
            <person name="Culley D."/>
            <person name="Magnuson J.K."/>
            <person name="James T.Y."/>
            <person name="O'Malley M.A."/>
            <person name="Stajich J.E."/>
            <person name="Spatafora J.W."/>
            <person name="Visel A."/>
            <person name="Grigoriev I.V."/>
        </authorList>
    </citation>
    <scope>NUCLEOTIDE SEQUENCE [LARGE SCALE GENOMIC DNA]</scope>
    <source>
        <strain evidence="7 8">NRRL 3116</strain>
    </source>
</reference>
<dbReference type="GeneID" id="33562586"/>
<dbReference type="SUPFAM" id="SSF48403">
    <property type="entry name" value="Ankyrin repeat"/>
    <property type="match status" value="1"/>
</dbReference>
<proteinExistence type="predicted"/>
<dbReference type="EMBL" id="MCFF01000014">
    <property type="protein sequence ID" value="ORZ19253.1"/>
    <property type="molecule type" value="Genomic_DNA"/>
</dbReference>
<evidence type="ECO:0000313" key="7">
    <source>
        <dbReference type="EMBL" id="ORZ19253.1"/>
    </source>
</evidence>
<protein>
    <recommendedName>
        <fullName evidence="6">HTH APSES-type domain-containing protein</fullName>
    </recommendedName>
</protein>
<evidence type="ECO:0000256" key="2">
    <source>
        <dbReference type="ARBA" id="ARBA00023043"/>
    </source>
</evidence>
<dbReference type="GO" id="GO:0001228">
    <property type="term" value="F:DNA-binding transcription activator activity, RNA polymerase II-specific"/>
    <property type="evidence" value="ECO:0007669"/>
    <property type="project" value="UniProtKB-ARBA"/>
</dbReference>
<keyword evidence="8" id="KW-1185">Reference proteome</keyword>
<dbReference type="OrthoDB" id="6718656at2759"/>
<dbReference type="PROSITE" id="PS51299">
    <property type="entry name" value="HTH_APSES"/>
    <property type="match status" value="1"/>
</dbReference>
<dbReference type="PROSITE" id="PS50297">
    <property type="entry name" value="ANK_REP_REGION"/>
    <property type="match status" value="1"/>
</dbReference>
<feature type="coiled-coil region" evidence="4">
    <location>
        <begin position="653"/>
        <end position="687"/>
    </location>
</feature>
<dbReference type="Gene3D" id="3.10.260.10">
    <property type="entry name" value="Transcription regulator HTH, APSES-type DNA-binding domain"/>
    <property type="match status" value="1"/>
</dbReference>
<keyword evidence="1" id="KW-0677">Repeat</keyword>
<dbReference type="Pfam" id="PF12796">
    <property type="entry name" value="Ank_2"/>
    <property type="match status" value="1"/>
</dbReference>
<dbReference type="InterPro" id="IPR036887">
    <property type="entry name" value="HTH_APSES_sf"/>
</dbReference>
<feature type="repeat" description="ANK" evidence="3">
    <location>
        <begin position="333"/>
        <end position="355"/>
    </location>
</feature>
<name>A0A1Y2GS08_9FUNG</name>
<dbReference type="FunCoup" id="A0A1Y2GS08">
    <property type="interactions" value="21"/>
</dbReference>
<dbReference type="GO" id="GO:0003677">
    <property type="term" value="F:DNA binding"/>
    <property type="evidence" value="ECO:0007669"/>
    <property type="project" value="InterPro"/>
</dbReference>
<dbReference type="STRING" id="64571.A0A1Y2GS08"/>
<feature type="repeat" description="ANK" evidence="3">
    <location>
        <begin position="455"/>
        <end position="489"/>
    </location>
</feature>
<dbReference type="Proteomes" id="UP000193648">
    <property type="component" value="Unassembled WGS sequence"/>
</dbReference>
<evidence type="ECO:0000259" key="6">
    <source>
        <dbReference type="PROSITE" id="PS51299"/>
    </source>
</evidence>
<comment type="caution">
    <text evidence="7">The sequence shown here is derived from an EMBL/GenBank/DDBJ whole genome shotgun (WGS) entry which is preliminary data.</text>
</comment>
<accession>A0A1Y2GS08</accession>
<dbReference type="InterPro" id="IPR002110">
    <property type="entry name" value="Ankyrin_rpt"/>
</dbReference>
<feature type="compositionally biased region" description="Low complexity" evidence="5">
    <location>
        <begin position="519"/>
        <end position="532"/>
    </location>
</feature>
<keyword evidence="2 3" id="KW-0040">ANK repeat</keyword>
<dbReference type="InterPro" id="IPR018004">
    <property type="entry name" value="KilA/APSES_HTH"/>
</dbReference>
<gene>
    <name evidence="7" type="ORF">BCR41DRAFT_304020</name>
</gene>
<feature type="region of interest" description="Disordered" evidence="5">
    <location>
        <begin position="1"/>
        <end position="90"/>
    </location>
</feature>
<dbReference type="InterPro" id="IPR003163">
    <property type="entry name" value="Tscrpt_reg_HTH_APSES-type"/>
</dbReference>
<dbReference type="Gene3D" id="1.25.40.20">
    <property type="entry name" value="Ankyrin repeat-containing domain"/>
    <property type="match status" value="1"/>
</dbReference>
<dbReference type="SMART" id="SM01252">
    <property type="entry name" value="KilA-N"/>
    <property type="match status" value="1"/>
</dbReference>
<dbReference type="PANTHER" id="PTHR43828:SF15">
    <property type="entry name" value="TRANSCRIPTION FACTOR MBP1"/>
    <property type="match status" value="1"/>
</dbReference>
<dbReference type="FunFam" id="3.10.260.10:FF:000001">
    <property type="entry name" value="APSES transcription factor (MbpA)"/>
    <property type="match status" value="1"/>
</dbReference>
<dbReference type="SUPFAM" id="SSF54616">
    <property type="entry name" value="DNA-binding domain of Mlu1-box binding protein MBP1"/>
    <property type="match status" value="1"/>
</dbReference>
<dbReference type="PRINTS" id="PR01415">
    <property type="entry name" value="ANKYRIN"/>
</dbReference>
<dbReference type="GO" id="GO:0030907">
    <property type="term" value="C:MBF transcription complex"/>
    <property type="evidence" value="ECO:0007669"/>
    <property type="project" value="TreeGrafter"/>
</dbReference>
<feature type="compositionally biased region" description="Low complexity" evidence="5">
    <location>
        <begin position="264"/>
        <end position="284"/>
    </location>
</feature>
<feature type="region of interest" description="Disordered" evidence="5">
    <location>
        <begin position="198"/>
        <end position="292"/>
    </location>
</feature>
<feature type="coiled-coil region" evidence="4">
    <location>
        <begin position="588"/>
        <end position="615"/>
    </location>
</feature>
<dbReference type="PANTHER" id="PTHR43828">
    <property type="entry name" value="ASPARAGINASE"/>
    <property type="match status" value="1"/>
</dbReference>
<dbReference type="InParanoid" id="A0A1Y2GS08"/>
<dbReference type="InterPro" id="IPR036770">
    <property type="entry name" value="Ankyrin_rpt-contain_sf"/>
</dbReference>
<organism evidence="7 8">
    <name type="scientific">Lobosporangium transversale</name>
    <dbReference type="NCBI Taxonomy" id="64571"/>
    <lineage>
        <taxon>Eukaryota</taxon>
        <taxon>Fungi</taxon>
        <taxon>Fungi incertae sedis</taxon>
        <taxon>Mucoromycota</taxon>
        <taxon>Mortierellomycotina</taxon>
        <taxon>Mortierellomycetes</taxon>
        <taxon>Mortierellales</taxon>
        <taxon>Mortierellaceae</taxon>
        <taxon>Lobosporangium</taxon>
    </lineage>
</organism>
<feature type="region of interest" description="Disordered" evidence="5">
    <location>
        <begin position="509"/>
        <end position="536"/>
    </location>
</feature>
<feature type="compositionally biased region" description="Polar residues" evidence="5">
    <location>
        <begin position="223"/>
        <end position="243"/>
    </location>
</feature>
<feature type="compositionally biased region" description="Pro residues" evidence="5">
    <location>
        <begin position="78"/>
        <end position="88"/>
    </location>
</feature>
<evidence type="ECO:0000256" key="5">
    <source>
        <dbReference type="SAM" id="MobiDB-lite"/>
    </source>
</evidence>
<evidence type="ECO:0000256" key="1">
    <source>
        <dbReference type="ARBA" id="ARBA00022737"/>
    </source>
</evidence>
<dbReference type="InterPro" id="IPR051642">
    <property type="entry name" value="SWI6-like"/>
</dbReference>
<evidence type="ECO:0000256" key="4">
    <source>
        <dbReference type="SAM" id="Coils"/>
    </source>
</evidence>
<sequence length="821" mass="88623">MPPPPPPPPLATGTAESSTIKQEGNGEGAEAGIRLGLKTNSGTHAEPTGVDVPSLTLRSGAGAGDASRNGKKNSEGPGPGPITAPPTSTPQIFKATYSGVPVFEMISKGVAVMKRRSDSYLNATQILKVAEFDKPQRTRILEREVQKGEHEKVQGGYGKYQGTWVPFERGLQLCQEYNVIQLLQPLLDYQATQASPPLAPKHVTAASNRPRKPREPRIASQIDDASSSTNTSYQRDSSPSVRSKMNRRSTSRTRASDQDDRKSTASSTMTASAIAGGGASTAMMNTPLSTSSSRGPYAETLLEYFISDGVSGLPKILTNPPADIDFNVVIDDEGHTALHWAAAMGKVDVVKLLIQSAHGGVDTYKVNTDGQTALMRSVLFSNNFDQRCFPALLELLQKTIFTIDKDDKTVFHHVAETAGQRGKIHAARYYLECLLEKLAQHPSELASIINVQDHVGDTALTIAARLKIGGKRVVKMLVDAGADLKIRNHNGKNAEDYLLEAEQQQQQAGSALPLSSGVNRSNNNRPSQPSGSFGAQGVIPTVSDLFSRLTQSYEKDIFEKDQDIQEARSLLQGIQAEVREGHRTIHELKQKTVALSQAEEQIRVLETMIKQEIQIRQRLRLEELIAIEEERLRSELLEQGSLDEKEMDVDAVVPALETESEQLRVKLSELQQRRKDRVNQIVQMKSQEGRRRHEYQRLIALCCNVSIDQVDELLSPLLNSLGEDAAATANTATAPIASSGLAAATASTPAVNATTATEQNSKDVIATANTTADQISESSAAADAGSVTVASVGASSNGTAIVDTDVEMADTVVEEVQDGKL</sequence>